<keyword evidence="3" id="KW-1185">Reference proteome</keyword>
<reference evidence="2" key="1">
    <citation type="submission" date="2022-11" db="EMBL/GenBank/DDBJ databases">
        <authorList>
            <person name="Petersen C."/>
        </authorList>
    </citation>
    <scope>NUCLEOTIDE SEQUENCE</scope>
    <source>
        <strain evidence="2">IBT 19713</strain>
    </source>
</reference>
<proteinExistence type="predicted"/>
<comment type="caution">
    <text evidence="2">The sequence shown here is derived from an EMBL/GenBank/DDBJ whole genome shotgun (WGS) entry which is preliminary data.</text>
</comment>
<accession>A0A9W9NZZ2</accession>
<dbReference type="InterPro" id="IPR024079">
    <property type="entry name" value="MetalloPept_cat_dom_sf"/>
</dbReference>
<dbReference type="GeneID" id="83202388"/>
<dbReference type="Gene3D" id="3.40.390.10">
    <property type="entry name" value="Collagenase (Catalytic Domain)"/>
    <property type="match status" value="1"/>
</dbReference>
<dbReference type="EMBL" id="JAPQKS010000004">
    <property type="protein sequence ID" value="KAJ5232833.1"/>
    <property type="molecule type" value="Genomic_DNA"/>
</dbReference>
<dbReference type="Proteomes" id="UP001150941">
    <property type="component" value="Unassembled WGS sequence"/>
</dbReference>
<dbReference type="GO" id="GO:0008237">
    <property type="term" value="F:metallopeptidase activity"/>
    <property type="evidence" value="ECO:0007669"/>
    <property type="project" value="InterPro"/>
</dbReference>
<name>A0A9W9NZZ2_9EURO</name>
<protein>
    <submittedName>
        <fullName evidence="2">Uncharacterized protein</fullName>
    </submittedName>
</protein>
<dbReference type="OrthoDB" id="4160163at2759"/>
<evidence type="ECO:0000256" key="1">
    <source>
        <dbReference type="SAM" id="MobiDB-lite"/>
    </source>
</evidence>
<evidence type="ECO:0000313" key="3">
    <source>
        <dbReference type="Proteomes" id="UP001150941"/>
    </source>
</evidence>
<feature type="compositionally biased region" description="Basic and acidic residues" evidence="1">
    <location>
        <begin position="282"/>
        <end position="297"/>
    </location>
</feature>
<organism evidence="2 3">
    <name type="scientific">Penicillium chermesinum</name>
    <dbReference type="NCBI Taxonomy" id="63820"/>
    <lineage>
        <taxon>Eukaryota</taxon>
        <taxon>Fungi</taxon>
        <taxon>Dikarya</taxon>
        <taxon>Ascomycota</taxon>
        <taxon>Pezizomycotina</taxon>
        <taxon>Eurotiomycetes</taxon>
        <taxon>Eurotiomycetidae</taxon>
        <taxon>Eurotiales</taxon>
        <taxon>Aspergillaceae</taxon>
        <taxon>Penicillium</taxon>
    </lineage>
</organism>
<feature type="region of interest" description="Disordered" evidence="1">
    <location>
        <begin position="281"/>
        <end position="320"/>
    </location>
</feature>
<sequence length="451" mass="51065">MLLWQIAVIVGCLGATLLPILPSPSTLFQRRTRLNAQTTFFGFNNCSLEQGATIVQAHRDALLLANSALEKDSELLPADSRYLDFSSAAAIDYWGPPEHNVQWRQRVFDTYIRATRTYRGLGWSDWWSNRYVQISCGGLEGACESSIAYTMIENDPYPSITYCERFFTDVKSYDAAVRRIRNSDWSLTKNVLNMVCQASVAFHEWLHIGYASSEICQGGCEDTPQPIGQVATRTYGAGAAKLLALRSTKWVPYTVENYVYFALARHMTQMFGRYPPFPLAWDPDKTPQKNQEQDRKQPGYTPPPVELELEKPSNSTETANVPTAKYPLSAYPSRYRPVLTARHPYTSELLRFSEPKKRHTPRNVSIPNTNDIVCNTNNTSPLIEHCVNAFAVLYSNPNEPARKGKKGVWSWQAAISVNMRVWYLKHVKMEVKAESAVKFLSIVLTVLQQSP</sequence>
<gene>
    <name evidence="2" type="ORF">N7468_005789</name>
</gene>
<dbReference type="AlphaFoldDB" id="A0A9W9NZZ2"/>
<evidence type="ECO:0000313" key="2">
    <source>
        <dbReference type="EMBL" id="KAJ5232833.1"/>
    </source>
</evidence>
<dbReference type="RefSeq" id="XP_058330825.1">
    <property type="nucleotide sequence ID" value="XM_058475085.1"/>
</dbReference>
<reference evidence="2" key="2">
    <citation type="journal article" date="2023" name="IMA Fungus">
        <title>Comparative genomic study of the Penicillium genus elucidates a diverse pangenome and 15 lateral gene transfer events.</title>
        <authorList>
            <person name="Petersen C."/>
            <person name="Sorensen T."/>
            <person name="Nielsen M.R."/>
            <person name="Sondergaard T.E."/>
            <person name="Sorensen J.L."/>
            <person name="Fitzpatrick D.A."/>
            <person name="Frisvad J.C."/>
            <person name="Nielsen K.L."/>
        </authorList>
    </citation>
    <scope>NUCLEOTIDE SEQUENCE</scope>
    <source>
        <strain evidence="2">IBT 19713</strain>
    </source>
</reference>